<dbReference type="InterPro" id="IPR058790">
    <property type="entry name" value="BSH_CusB"/>
</dbReference>
<dbReference type="AlphaFoldDB" id="A0A934RZ13"/>
<accession>A0A934RZ13</accession>
<dbReference type="InterPro" id="IPR058792">
    <property type="entry name" value="Beta-barrel_RND_2"/>
</dbReference>
<dbReference type="Gene3D" id="2.40.30.170">
    <property type="match status" value="1"/>
</dbReference>
<keyword evidence="9" id="KW-1185">Reference proteome</keyword>
<dbReference type="InterPro" id="IPR051909">
    <property type="entry name" value="MFP_Cation_Efflux"/>
</dbReference>
<evidence type="ECO:0000256" key="1">
    <source>
        <dbReference type="ARBA" id="ARBA00009477"/>
    </source>
</evidence>
<dbReference type="PANTHER" id="PTHR30097">
    <property type="entry name" value="CATION EFFLUX SYSTEM PROTEIN CUSB"/>
    <property type="match status" value="1"/>
</dbReference>
<dbReference type="Pfam" id="PF25975">
    <property type="entry name" value="CzcB_C"/>
    <property type="match status" value="1"/>
</dbReference>
<reference evidence="8" key="1">
    <citation type="submission" date="2021-01" db="EMBL/GenBank/DDBJ databases">
        <title>Modified the classification status of verrucomicrobia.</title>
        <authorList>
            <person name="Feng X."/>
        </authorList>
    </citation>
    <scope>NUCLEOTIDE SEQUENCE</scope>
    <source>
        <strain evidence="8">KCTC 13126</strain>
    </source>
</reference>
<dbReference type="GO" id="GO:0015679">
    <property type="term" value="P:plasma membrane copper ion transport"/>
    <property type="evidence" value="ECO:0007669"/>
    <property type="project" value="TreeGrafter"/>
</dbReference>
<dbReference type="Pfam" id="PF25919">
    <property type="entry name" value="BSH_CusB"/>
    <property type="match status" value="1"/>
</dbReference>
<protein>
    <submittedName>
        <fullName evidence="8">Efflux RND transporter periplasmic adaptor subunit</fullName>
    </submittedName>
</protein>
<dbReference type="RefSeq" id="WP_200356343.1">
    <property type="nucleotide sequence ID" value="NZ_JAENIL010000026.1"/>
</dbReference>
<evidence type="ECO:0000259" key="3">
    <source>
        <dbReference type="Pfam" id="PF19335"/>
    </source>
</evidence>
<proteinExistence type="inferred from homology"/>
<organism evidence="8 9">
    <name type="scientific">Pelagicoccus mobilis</name>
    <dbReference type="NCBI Taxonomy" id="415221"/>
    <lineage>
        <taxon>Bacteria</taxon>
        <taxon>Pseudomonadati</taxon>
        <taxon>Verrucomicrobiota</taxon>
        <taxon>Opitutia</taxon>
        <taxon>Puniceicoccales</taxon>
        <taxon>Pelagicoccaceae</taxon>
        <taxon>Pelagicoccus</taxon>
    </lineage>
</organism>
<comment type="similarity">
    <text evidence="1">Belongs to the membrane fusion protein (MFP) (TC 8.A.1) family.</text>
</comment>
<evidence type="ECO:0000259" key="6">
    <source>
        <dbReference type="Pfam" id="PF25954"/>
    </source>
</evidence>
<dbReference type="Pfam" id="PF25954">
    <property type="entry name" value="Beta-barrel_RND_2"/>
    <property type="match status" value="1"/>
</dbReference>
<dbReference type="FunFam" id="2.40.30.170:FF:000010">
    <property type="entry name" value="Efflux RND transporter periplasmic adaptor subunit"/>
    <property type="match status" value="1"/>
</dbReference>
<dbReference type="GO" id="GO:0030313">
    <property type="term" value="C:cell envelope"/>
    <property type="evidence" value="ECO:0007669"/>
    <property type="project" value="TreeGrafter"/>
</dbReference>
<evidence type="ECO:0000256" key="2">
    <source>
        <dbReference type="ARBA" id="ARBA00022448"/>
    </source>
</evidence>
<feature type="domain" description="Heavy metal binding" evidence="3">
    <location>
        <begin position="338"/>
        <end position="365"/>
    </location>
</feature>
<comment type="caution">
    <text evidence="8">The sequence shown here is derived from an EMBL/GenBank/DDBJ whole genome shotgun (WGS) entry which is preliminary data.</text>
</comment>
<sequence>MNKQVAIALGVLTIGATFWAGRCSAPDNLESGGAHSRQELPSEPESWTCSMHPQIQQAEFGACPICGMDLIPAGDDSVSADSGHYRMSPAARALAEVETVEVERRMPETSIRLVGTLQLDETMVRSITARFPARIEELFVNYRGVPVKKGEHLASIYSPELLSAQKELLLAYERHGDGAFVESARQKLRRWGLEEDQIDLIRDRGESSDQFELRAPFGGVVSKKLVREGDYLDEGNVLFEIADYSRLWLMLDAYESDLAWLRIGQELEFTVKAYPSEVFTGRIVFISPEVDRESRTTHLRVNVSNPKGVLKPGMFATGQVKALVTKGGGVFAPDLADKWISPMHPEIVKDGPGSCDVCGMDLVPASELGYTSGESEEVPLIVPSSAVMRTGERSIVYVESESGEDRLYEGREVLIGQKAGEFFTIVSGLEEGERVVSRGAFKIDSALQILAKPSMMSPAKDEQAGADDAPVLNVEAFSEGLGAYLDLQEALAGDDFESAARAVESLHVALGHDSALSETIHGLMEAKDIAAMRRPYFDDLSKAFIATAEGGVDFEGTELARMRCPMVYPNNGAADWLQRDGALRNPYFGAMMLTCGEKLKVYGEE</sequence>
<dbReference type="SUPFAM" id="SSF111369">
    <property type="entry name" value="HlyD-like secretion proteins"/>
    <property type="match status" value="1"/>
</dbReference>
<dbReference type="EMBL" id="JAENIL010000026">
    <property type="protein sequence ID" value="MBK1878130.1"/>
    <property type="molecule type" value="Genomic_DNA"/>
</dbReference>
<dbReference type="Proteomes" id="UP000617628">
    <property type="component" value="Unassembled WGS sequence"/>
</dbReference>
<dbReference type="GO" id="GO:0046872">
    <property type="term" value="F:metal ion binding"/>
    <property type="evidence" value="ECO:0007669"/>
    <property type="project" value="InterPro"/>
</dbReference>
<dbReference type="Gene3D" id="2.40.50.100">
    <property type="match status" value="1"/>
</dbReference>
<evidence type="ECO:0000259" key="5">
    <source>
        <dbReference type="Pfam" id="PF25919"/>
    </source>
</evidence>
<dbReference type="InterPro" id="IPR058649">
    <property type="entry name" value="CzcB_C"/>
</dbReference>
<feature type="domain" description="CusB-like barrel-sandwich hybrid" evidence="5">
    <location>
        <begin position="125"/>
        <end position="242"/>
    </location>
</feature>
<gene>
    <name evidence="8" type="ORF">JIN87_14720</name>
</gene>
<evidence type="ECO:0000259" key="4">
    <source>
        <dbReference type="Pfam" id="PF25869"/>
    </source>
</evidence>
<dbReference type="PANTHER" id="PTHR30097:SF4">
    <property type="entry name" value="SLR6042 PROTEIN"/>
    <property type="match status" value="1"/>
</dbReference>
<evidence type="ECO:0000259" key="7">
    <source>
        <dbReference type="Pfam" id="PF25975"/>
    </source>
</evidence>
<dbReference type="Pfam" id="PF19335">
    <property type="entry name" value="HMBD"/>
    <property type="match status" value="2"/>
</dbReference>
<evidence type="ECO:0000313" key="9">
    <source>
        <dbReference type="Proteomes" id="UP000617628"/>
    </source>
</evidence>
<feature type="domain" description="Heavy metal binding" evidence="3">
    <location>
        <begin position="47"/>
        <end position="73"/>
    </location>
</feature>
<feature type="domain" description="CusB-like beta-barrel" evidence="6">
    <location>
        <begin position="247"/>
        <end position="321"/>
    </location>
</feature>
<feature type="domain" description="CzcB-like C-terminal circularly permuted SH3-like" evidence="7">
    <location>
        <begin position="381"/>
        <end position="442"/>
    </location>
</feature>
<evidence type="ECO:0000313" key="8">
    <source>
        <dbReference type="EMBL" id="MBK1878130.1"/>
    </source>
</evidence>
<keyword evidence="2" id="KW-0813">Transport</keyword>
<dbReference type="Pfam" id="PF25869">
    <property type="entry name" value="3HB_CusB"/>
    <property type="match status" value="1"/>
</dbReference>
<dbReference type="Gene3D" id="2.40.420.20">
    <property type="match status" value="1"/>
</dbReference>
<dbReference type="InterPro" id="IPR058791">
    <property type="entry name" value="3HB_CusB"/>
</dbReference>
<dbReference type="Gene3D" id="6.10.140.730">
    <property type="match status" value="1"/>
</dbReference>
<dbReference type="InterPro" id="IPR045800">
    <property type="entry name" value="HMBD"/>
</dbReference>
<dbReference type="GO" id="GO:0060003">
    <property type="term" value="P:copper ion export"/>
    <property type="evidence" value="ECO:0007669"/>
    <property type="project" value="TreeGrafter"/>
</dbReference>
<name>A0A934RZ13_9BACT</name>
<feature type="domain" description="CusB-like three alpha-helical bundle" evidence="4">
    <location>
        <begin position="160"/>
        <end position="206"/>
    </location>
</feature>